<feature type="transmembrane region" description="Helical" evidence="6">
    <location>
        <begin position="622"/>
        <end position="642"/>
    </location>
</feature>
<feature type="transmembrane region" description="Helical" evidence="6">
    <location>
        <begin position="358"/>
        <end position="379"/>
    </location>
</feature>
<feature type="transmembrane region" description="Helical" evidence="6">
    <location>
        <begin position="648"/>
        <end position="675"/>
    </location>
</feature>
<evidence type="ECO:0000313" key="9">
    <source>
        <dbReference type="Proteomes" id="UP000239899"/>
    </source>
</evidence>
<evidence type="ECO:0000256" key="1">
    <source>
        <dbReference type="ARBA" id="ARBA00004127"/>
    </source>
</evidence>
<keyword evidence="5 6" id="KW-0472">Membrane</keyword>
<comment type="caution">
    <text evidence="8">The sequence shown here is derived from an EMBL/GenBank/DDBJ whole genome shotgun (WGS) entry which is preliminary data.</text>
</comment>
<evidence type="ECO:0000256" key="5">
    <source>
        <dbReference type="ARBA" id="ARBA00023136"/>
    </source>
</evidence>
<keyword evidence="4 6" id="KW-1133">Transmembrane helix</keyword>
<dbReference type="Pfam" id="PF07690">
    <property type="entry name" value="MFS_1"/>
    <property type="match status" value="1"/>
</dbReference>
<dbReference type="OrthoDB" id="3639251at2759"/>
<dbReference type="Gene3D" id="1.20.1250.20">
    <property type="entry name" value="MFS general substrate transporter like domains"/>
    <property type="match status" value="2"/>
</dbReference>
<dbReference type="PANTHER" id="PTHR43826">
    <property type="entry name" value="GLUCOSE-6-PHOSPHATE EXCHANGER SLC37A4"/>
    <property type="match status" value="1"/>
</dbReference>
<dbReference type="GO" id="GO:0016020">
    <property type="term" value="C:membrane"/>
    <property type="evidence" value="ECO:0007669"/>
    <property type="project" value="InterPro"/>
</dbReference>
<dbReference type="AlphaFoldDB" id="A0A2P6U4W5"/>
<dbReference type="Pfam" id="PF04117">
    <property type="entry name" value="Mpv17_PMP22"/>
    <property type="match status" value="1"/>
</dbReference>
<name>A0A2P6U4W5_CHLSO</name>
<feature type="transmembrane region" description="Helical" evidence="6">
    <location>
        <begin position="544"/>
        <end position="570"/>
    </location>
</feature>
<feature type="transmembrane region" description="Helical" evidence="6">
    <location>
        <begin position="687"/>
        <end position="706"/>
    </location>
</feature>
<proteinExistence type="inferred from homology"/>
<dbReference type="GO" id="GO:0061513">
    <property type="term" value="F:glucose 6-phosphate:phosphate antiporter activity"/>
    <property type="evidence" value="ECO:0007669"/>
    <property type="project" value="TreeGrafter"/>
</dbReference>
<accession>A0A2P6U4W5</accession>
<evidence type="ECO:0000256" key="4">
    <source>
        <dbReference type="ARBA" id="ARBA00022989"/>
    </source>
</evidence>
<dbReference type="Proteomes" id="UP000239899">
    <property type="component" value="Unassembled WGS sequence"/>
</dbReference>
<feature type="transmembrane region" description="Helical" evidence="6">
    <location>
        <begin position="391"/>
        <end position="416"/>
    </location>
</feature>
<reference evidence="8 9" key="1">
    <citation type="journal article" date="2018" name="Plant J.">
        <title>Genome sequences of Chlorella sorokiniana UTEX 1602 and Micractinium conductrix SAG 241.80: implications to maltose excretion by a green alga.</title>
        <authorList>
            <person name="Arriola M.B."/>
            <person name="Velmurugan N."/>
            <person name="Zhang Y."/>
            <person name="Plunkett M.H."/>
            <person name="Hondzo H."/>
            <person name="Barney B.M."/>
        </authorList>
    </citation>
    <scope>NUCLEOTIDE SEQUENCE [LARGE SCALE GENOMIC DNA]</scope>
    <source>
        <strain evidence="9">UTEX 1602</strain>
    </source>
</reference>
<organism evidence="8 9">
    <name type="scientific">Chlorella sorokiniana</name>
    <name type="common">Freshwater green alga</name>
    <dbReference type="NCBI Taxonomy" id="3076"/>
    <lineage>
        <taxon>Eukaryota</taxon>
        <taxon>Viridiplantae</taxon>
        <taxon>Chlorophyta</taxon>
        <taxon>core chlorophytes</taxon>
        <taxon>Trebouxiophyceae</taxon>
        <taxon>Chlorellales</taxon>
        <taxon>Chlorellaceae</taxon>
        <taxon>Chlorella clade</taxon>
        <taxon>Chlorella</taxon>
    </lineage>
</organism>
<comment type="similarity">
    <text evidence="2">Belongs to the peroxisomal membrane protein PXMP2/4 family.</text>
</comment>
<dbReference type="SUPFAM" id="SSF103473">
    <property type="entry name" value="MFS general substrate transporter"/>
    <property type="match status" value="1"/>
</dbReference>
<protein>
    <submittedName>
        <fullName evidence="8">Hexose phosphate transport isoform C</fullName>
    </submittedName>
</protein>
<evidence type="ECO:0000256" key="2">
    <source>
        <dbReference type="ARBA" id="ARBA00006824"/>
    </source>
</evidence>
<dbReference type="InterPro" id="IPR011701">
    <property type="entry name" value="MFS"/>
</dbReference>
<dbReference type="InterPro" id="IPR036259">
    <property type="entry name" value="MFS_trans_sf"/>
</dbReference>
<dbReference type="EMBL" id="LHPG02000001">
    <property type="protein sequence ID" value="PRW61350.1"/>
    <property type="molecule type" value="Genomic_DNA"/>
</dbReference>
<evidence type="ECO:0000313" key="8">
    <source>
        <dbReference type="EMBL" id="PRW61350.1"/>
    </source>
</evidence>
<evidence type="ECO:0000256" key="6">
    <source>
        <dbReference type="SAM" id="Phobius"/>
    </source>
</evidence>
<dbReference type="PROSITE" id="PS50850">
    <property type="entry name" value="MFS"/>
    <property type="match status" value="1"/>
</dbReference>
<feature type="transmembrane region" description="Helical" evidence="6">
    <location>
        <begin position="456"/>
        <end position="476"/>
    </location>
</feature>
<dbReference type="STRING" id="3076.A0A2P6U4W5"/>
<dbReference type="GO" id="GO:0035435">
    <property type="term" value="P:phosphate ion transmembrane transport"/>
    <property type="evidence" value="ECO:0007669"/>
    <property type="project" value="TreeGrafter"/>
</dbReference>
<dbReference type="InterPro" id="IPR007248">
    <property type="entry name" value="Mpv17_PMP22"/>
</dbReference>
<feature type="transmembrane region" description="Helical" evidence="6">
    <location>
        <begin position="322"/>
        <end position="338"/>
    </location>
</feature>
<dbReference type="PANTHER" id="PTHR43826:SF3">
    <property type="entry name" value="GLUCOSE-6-PHOSPHATE EXCHANGER SLC37A4"/>
    <property type="match status" value="1"/>
</dbReference>
<keyword evidence="3 6" id="KW-0812">Transmembrane</keyword>
<feature type="transmembrane region" description="Helical" evidence="6">
    <location>
        <begin position="482"/>
        <end position="500"/>
    </location>
</feature>
<feature type="transmembrane region" description="Helical" evidence="6">
    <location>
        <begin position="712"/>
        <end position="734"/>
    </location>
</feature>
<dbReference type="GO" id="GO:0012505">
    <property type="term" value="C:endomembrane system"/>
    <property type="evidence" value="ECO:0007669"/>
    <property type="project" value="UniProtKB-SubCell"/>
</dbReference>
<keyword evidence="9" id="KW-1185">Reference proteome</keyword>
<evidence type="ECO:0000259" key="7">
    <source>
        <dbReference type="PROSITE" id="PS50850"/>
    </source>
</evidence>
<sequence length="768" mass="81812">MNAGTLSRALVRPAGSAWRTYIKSLERSPRATKSCTSVIAALAGDALAQYISNSGKERWDYDWARTARLAVFNAFMGVLGHEYYLRLDGKVMPHAPTSPPAIASKLVIDQFMFAPTCTLLFYFYKVVTEGRPSECVPEIQAKYADTMVAGWKLWIPAHVINFAFVPNRQRILYANVISIAGTYILSRAQAGDFSSSKAQQEGHHRSTEVVWDGVASGTIGSVMLQRCAALQPLAAPTKAGNAALRSRAAVPRPAPLAKGMGAPAPQLRRSRATVVPTAYQGEGKDAPAGEQNAAAAAGGAAAGVKSLSELPTYPGDFVRRRLITFVGIVLGYSCFYLTRNSLTYTAPVMVADPSLPIGMTEIGTMTSIFPIAYGFSKFVSGVLGSRTSPTMLLAGGLMATAVLNVAFGFSTSLVWFCTWWAMNGMLQGVGAPCCARILTSWFAAKERGTYWGMWNIAHNMGGFLAPILAGTAAKMYGWQWGMFAPGLVGIVMGLLILLGVRDSPEAIGYPPVEAREEKKGDDGKPAAQESLVSLLVNDCLKNPYVVGLALTYFFVYVVRQGVTSWFVFYLLQVKGVADAGAASLRVSGLELGGLFGSLLAGKLSDMLINNSKGGGGNVGKRVQVIIAYTLGIAAMLMAFAAVPASMGWLQWATVFMIGFFLYGPQMMIGLCGAELVRPESVGASQGFLGWVAYLGAANAGIPLSIIVKDYGWGAYFTALLAACAAAVVLLAPMINAKSYVQLLLAPMMNAKSYVQIKNERLAAEVKAA</sequence>
<gene>
    <name evidence="8" type="ORF">C2E21_0006</name>
</gene>
<feature type="transmembrane region" description="Helical" evidence="6">
    <location>
        <begin position="582"/>
        <end position="601"/>
    </location>
</feature>
<comment type="subcellular location">
    <subcellularLocation>
        <location evidence="1">Endomembrane system</location>
        <topology evidence="1">Multi-pass membrane protein</topology>
    </subcellularLocation>
</comment>
<feature type="domain" description="Major facilitator superfamily (MFS) profile" evidence="7">
    <location>
        <begin position="324"/>
        <end position="739"/>
    </location>
</feature>
<dbReference type="InterPro" id="IPR051337">
    <property type="entry name" value="OPA_Antiporter"/>
</dbReference>
<dbReference type="InterPro" id="IPR020846">
    <property type="entry name" value="MFS_dom"/>
</dbReference>
<evidence type="ECO:0000256" key="3">
    <source>
        <dbReference type="ARBA" id="ARBA00022692"/>
    </source>
</evidence>